<feature type="short sequence motif" description="BH4" evidence="1">
    <location>
        <begin position="5"/>
        <end position="24"/>
    </location>
</feature>
<dbReference type="SMART" id="SM00265">
    <property type="entry name" value="BH4"/>
    <property type="match status" value="1"/>
</dbReference>
<evidence type="ECO:0000313" key="5">
    <source>
        <dbReference type="Proteomes" id="UP000694422"/>
    </source>
</evidence>
<feature type="region of interest" description="Disordered" evidence="2">
    <location>
        <begin position="114"/>
        <end position="145"/>
    </location>
</feature>
<dbReference type="Gene3D" id="1.10.437.10">
    <property type="entry name" value="Blc2-like"/>
    <property type="match status" value="1"/>
</dbReference>
<dbReference type="GO" id="GO:0042981">
    <property type="term" value="P:regulation of apoptotic process"/>
    <property type="evidence" value="ECO:0007669"/>
    <property type="project" value="InterPro"/>
</dbReference>
<feature type="compositionally biased region" description="Polar residues" evidence="2">
    <location>
        <begin position="136"/>
        <end position="145"/>
    </location>
</feature>
<sequence length="145" mass="16084">IPQRNLELVTDFLSYKLSQKGDSWSQLGREEENRVQDPERAESEAGAQQSHPRPPIPASGGQSHGPNRSLDAPDVVPPVAVKPAPREAGDNFEGRYRQALPDLTAELRLAPETAHHTFEQVMDELFPDEGKPQPPLQSRLNNHPT</sequence>
<dbReference type="PRINTS" id="PR01864">
    <property type="entry name" value="APOPREGBCLX"/>
</dbReference>
<feature type="region of interest" description="Disordered" evidence="2">
    <location>
        <begin position="19"/>
        <end position="96"/>
    </location>
</feature>
<evidence type="ECO:0000313" key="4">
    <source>
        <dbReference type="Ensembl" id="ENSSDAP00000015044.1"/>
    </source>
</evidence>
<feature type="compositionally biased region" description="Basic and acidic residues" evidence="2">
    <location>
        <begin position="84"/>
        <end position="96"/>
    </location>
</feature>
<keyword evidence="5" id="KW-1185">Reference proteome</keyword>
<dbReference type="AlphaFoldDB" id="A0A8C9PXQ3"/>
<evidence type="ECO:0000259" key="3">
    <source>
        <dbReference type="PROSITE" id="PS50063"/>
    </source>
</evidence>
<dbReference type="Pfam" id="PF02180">
    <property type="entry name" value="BH4"/>
    <property type="match status" value="1"/>
</dbReference>
<evidence type="ECO:0000256" key="2">
    <source>
        <dbReference type="SAM" id="MobiDB-lite"/>
    </source>
</evidence>
<reference evidence="4" key="2">
    <citation type="submission" date="2025-09" db="UniProtKB">
        <authorList>
            <consortium name="Ensembl"/>
        </authorList>
    </citation>
    <scope>IDENTIFICATION</scope>
</reference>
<accession>A0A8C9PXQ3</accession>
<evidence type="ECO:0000256" key="1">
    <source>
        <dbReference type="PROSITE-ProRule" id="PRU00025"/>
    </source>
</evidence>
<dbReference type="InterPro" id="IPR013279">
    <property type="entry name" value="Apop_reg_BclX"/>
</dbReference>
<dbReference type="Proteomes" id="UP000694422">
    <property type="component" value="Unplaced"/>
</dbReference>
<protein>
    <recommendedName>
        <fullName evidence="3">Apoptosis regulator Bcl-2 family BH4 domain-containing protein</fullName>
    </recommendedName>
</protein>
<name>A0A8C9PXQ3_SPEDA</name>
<proteinExistence type="predicted"/>
<dbReference type="PROSITE" id="PS50063">
    <property type="entry name" value="BH4_2"/>
    <property type="match status" value="1"/>
</dbReference>
<dbReference type="InterPro" id="IPR036834">
    <property type="entry name" value="Bcl-2-like_sf"/>
</dbReference>
<feature type="compositionally biased region" description="Basic and acidic residues" evidence="2">
    <location>
        <begin position="28"/>
        <end position="43"/>
    </location>
</feature>
<organism evidence="4 5">
    <name type="scientific">Spermophilus dauricus</name>
    <name type="common">Daurian ground squirrel</name>
    <dbReference type="NCBI Taxonomy" id="99837"/>
    <lineage>
        <taxon>Eukaryota</taxon>
        <taxon>Metazoa</taxon>
        <taxon>Chordata</taxon>
        <taxon>Craniata</taxon>
        <taxon>Vertebrata</taxon>
        <taxon>Euteleostomi</taxon>
        <taxon>Mammalia</taxon>
        <taxon>Eutheria</taxon>
        <taxon>Euarchontoglires</taxon>
        <taxon>Glires</taxon>
        <taxon>Rodentia</taxon>
        <taxon>Sciuromorpha</taxon>
        <taxon>Sciuridae</taxon>
        <taxon>Xerinae</taxon>
        <taxon>Marmotini</taxon>
        <taxon>Spermophilus</taxon>
    </lineage>
</organism>
<feature type="domain" description="Apoptosis regulator Bcl-2 family BH4" evidence="3">
    <location>
        <begin position="5"/>
        <end position="24"/>
    </location>
</feature>
<dbReference type="GO" id="GO:0006915">
    <property type="term" value="P:apoptotic process"/>
    <property type="evidence" value="ECO:0007669"/>
    <property type="project" value="UniProtKB-UniRule"/>
</dbReference>
<reference evidence="4" key="1">
    <citation type="submission" date="2025-08" db="UniProtKB">
        <authorList>
            <consortium name="Ensembl"/>
        </authorList>
    </citation>
    <scope>IDENTIFICATION</scope>
</reference>
<dbReference type="InterPro" id="IPR003093">
    <property type="entry name" value="Bcl2_BH4"/>
</dbReference>
<feature type="compositionally biased region" description="Low complexity" evidence="2">
    <location>
        <begin position="72"/>
        <end position="83"/>
    </location>
</feature>
<dbReference type="Ensembl" id="ENSSDAT00000017066.1">
    <property type="protein sequence ID" value="ENSSDAP00000015044.1"/>
    <property type="gene ID" value="ENSSDAG00000013555.1"/>
</dbReference>
<keyword evidence="1" id="KW-0053">Apoptosis</keyword>
<dbReference type="SUPFAM" id="SSF56854">
    <property type="entry name" value="Bcl-2 inhibitors of programmed cell death"/>
    <property type="match status" value="1"/>
</dbReference>